<keyword evidence="3" id="KW-0540">Nuclease</keyword>
<dbReference type="NCBIfam" id="TIGR00043">
    <property type="entry name" value="rRNA maturation RNase YbeY"/>
    <property type="match status" value="1"/>
</dbReference>
<reference evidence="8" key="1">
    <citation type="submission" date="2018-05" db="EMBL/GenBank/DDBJ databases">
        <authorList>
            <person name="Lanie J.A."/>
            <person name="Ng W.-L."/>
            <person name="Kazmierczak K.M."/>
            <person name="Andrzejewski T.M."/>
            <person name="Davidsen T.M."/>
            <person name="Wayne K.J."/>
            <person name="Tettelin H."/>
            <person name="Glass J.I."/>
            <person name="Rusch D."/>
            <person name="Podicherti R."/>
            <person name="Tsui H.-C.T."/>
            <person name="Winkler M.E."/>
        </authorList>
    </citation>
    <scope>NUCLEOTIDE SEQUENCE</scope>
</reference>
<comment type="similarity">
    <text evidence="2">Belongs to the endoribonuclease YbeY family.</text>
</comment>
<evidence type="ECO:0000256" key="3">
    <source>
        <dbReference type="ARBA" id="ARBA00022722"/>
    </source>
</evidence>
<evidence type="ECO:0000256" key="7">
    <source>
        <dbReference type="ARBA" id="ARBA00022833"/>
    </source>
</evidence>
<dbReference type="AlphaFoldDB" id="A0A383CH25"/>
<dbReference type="GO" id="GO:0004519">
    <property type="term" value="F:endonuclease activity"/>
    <property type="evidence" value="ECO:0007669"/>
    <property type="project" value="UniProtKB-KW"/>
</dbReference>
<dbReference type="InterPro" id="IPR002036">
    <property type="entry name" value="YbeY"/>
</dbReference>
<evidence type="ECO:0000256" key="2">
    <source>
        <dbReference type="ARBA" id="ARBA00010875"/>
    </source>
</evidence>
<accession>A0A383CH25</accession>
<dbReference type="EMBL" id="UINC01208686">
    <property type="protein sequence ID" value="SVE31353.1"/>
    <property type="molecule type" value="Genomic_DNA"/>
</dbReference>
<evidence type="ECO:0000313" key="8">
    <source>
        <dbReference type="EMBL" id="SVE31353.1"/>
    </source>
</evidence>
<dbReference type="SUPFAM" id="SSF55486">
    <property type="entry name" value="Metalloproteases ('zincins'), catalytic domain"/>
    <property type="match status" value="1"/>
</dbReference>
<keyword evidence="4" id="KW-0479">Metal-binding</keyword>
<evidence type="ECO:0000256" key="6">
    <source>
        <dbReference type="ARBA" id="ARBA00022801"/>
    </source>
</evidence>
<organism evidence="8">
    <name type="scientific">marine metagenome</name>
    <dbReference type="NCBI Taxonomy" id="408172"/>
    <lineage>
        <taxon>unclassified sequences</taxon>
        <taxon>metagenomes</taxon>
        <taxon>ecological metagenomes</taxon>
    </lineage>
</organism>
<dbReference type="GO" id="GO:0004222">
    <property type="term" value="F:metalloendopeptidase activity"/>
    <property type="evidence" value="ECO:0007669"/>
    <property type="project" value="InterPro"/>
</dbReference>
<comment type="cofactor">
    <cofactor evidence="1">
        <name>Zn(2+)</name>
        <dbReference type="ChEBI" id="CHEBI:29105"/>
    </cofactor>
</comment>
<gene>
    <name evidence="8" type="ORF">METZ01_LOCUS484207</name>
</gene>
<keyword evidence="7" id="KW-0862">Zinc</keyword>
<proteinExistence type="inferred from homology"/>
<sequence length="148" mass="17335">MVNKEWDKLLAYGLAYKAITITLNKCKILNSELTIRLTNDKEMQFLNKKWCDKNSTTNVLAFPNNQDVFIKTQLKYIGDVILSYSVLKKESLIRKINFQDHMVHLIVHGVLHLCGYDHIKKTDEKIMINYEKLILSKVGIKDPYIKYN</sequence>
<name>A0A383CH25_9ZZZZ</name>
<dbReference type="InterPro" id="IPR023091">
    <property type="entry name" value="MetalPrtase_cat_dom_sf_prd"/>
</dbReference>
<dbReference type="GO" id="GO:0046872">
    <property type="term" value="F:metal ion binding"/>
    <property type="evidence" value="ECO:0007669"/>
    <property type="project" value="UniProtKB-KW"/>
</dbReference>
<dbReference type="HAMAP" id="MF_00009">
    <property type="entry name" value="Endoribonucl_YbeY"/>
    <property type="match status" value="1"/>
</dbReference>
<evidence type="ECO:0000256" key="1">
    <source>
        <dbReference type="ARBA" id="ARBA00001947"/>
    </source>
</evidence>
<dbReference type="Gene3D" id="3.40.390.30">
    <property type="entry name" value="Metalloproteases ('zincins'), catalytic domain"/>
    <property type="match status" value="1"/>
</dbReference>
<keyword evidence="5" id="KW-0255">Endonuclease</keyword>
<dbReference type="Pfam" id="PF02130">
    <property type="entry name" value="YbeY"/>
    <property type="match status" value="1"/>
</dbReference>
<dbReference type="PANTHER" id="PTHR46986">
    <property type="entry name" value="ENDORIBONUCLEASE YBEY, CHLOROPLASTIC"/>
    <property type="match status" value="1"/>
</dbReference>
<keyword evidence="6" id="KW-0378">Hydrolase</keyword>
<dbReference type="GO" id="GO:0006364">
    <property type="term" value="P:rRNA processing"/>
    <property type="evidence" value="ECO:0007669"/>
    <property type="project" value="InterPro"/>
</dbReference>
<evidence type="ECO:0000256" key="4">
    <source>
        <dbReference type="ARBA" id="ARBA00022723"/>
    </source>
</evidence>
<dbReference type="PANTHER" id="PTHR46986:SF1">
    <property type="entry name" value="ENDORIBONUCLEASE YBEY, CHLOROPLASTIC"/>
    <property type="match status" value="1"/>
</dbReference>
<evidence type="ECO:0000256" key="5">
    <source>
        <dbReference type="ARBA" id="ARBA00022759"/>
    </source>
</evidence>
<protein>
    <submittedName>
        <fullName evidence="8">Uncharacterized protein</fullName>
    </submittedName>
</protein>